<evidence type="ECO:0000259" key="5">
    <source>
        <dbReference type="PROSITE" id="PS50179"/>
    </source>
</evidence>
<feature type="domain" description="GAT" evidence="6">
    <location>
        <begin position="195"/>
        <end position="283"/>
    </location>
</feature>
<dbReference type="OrthoDB" id="2018246at2759"/>
<comment type="similarity">
    <text evidence="1">Belongs to the TOM1 family.</text>
</comment>
<dbReference type="GO" id="GO:0005768">
    <property type="term" value="C:endosome"/>
    <property type="evidence" value="ECO:0007669"/>
    <property type="project" value="TreeGrafter"/>
</dbReference>
<evidence type="ECO:0000259" key="6">
    <source>
        <dbReference type="PROSITE" id="PS50909"/>
    </source>
</evidence>
<dbReference type="GO" id="GO:0015031">
    <property type="term" value="P:protein transport"/>
    <property type="evidence" value="ECO:0007669"/>
    <property type="project" value="UniProtKB-KW"/>
</dbReference>
<dbReference type="InterPro" id="IPR008942">
    <property type="entry name" value="ENTH_VHS"/>
</dbReference>
<protein>
    <recommendedName>
        <fullName evidence="10">TOM1-like protein 2</fullName>
    </recommendedName>
</protein>
<dbReference type="InterPro" id="IPR038425">
    <property type="entry name" value="GAT_sf"/>
</dbReference>
<dbReference type="Proteomes" id="UP000009046">
    <property type="component" value="Unassembled WGS sequence"/>
</dbReference>
<dbReference type="PIRSF" id="PIRSF036948">
    <property type="entry name" value="TOM1"/>
    <property type="match status" value="1"/>
</dbReference>
<dbReference type="STRING" id="121224.E0VR17"/>
<feature type="domain" description="VHS" evidence="5">
    <location>
        <begin position="19"/>
        <end position="152"/>
    </location>
</feature>
<dbReference type="EMBL" id="AAZO01004572">
    <property type="status" value="NOT_ANNOTATED_CDS"/>
    <property type="molecule type" value="Genomic_DNA"/>
</dbReference>
<dbReference type="GO" id="GO:0035091">
    <property type="term" value="F:phosphatidylinositol binding"/>
    <property type="evidence" value="ECO:0007669"/>
    <property type="project" value="InterPro"/>
</dbReference>
<dbReference type="Pfam" id="PF00790">
    <property type="entry name" value="VHS"/>
    <property type="match status" value="1"/>
</dbReference>
<dbReference type="InterPro" id="IPR004152">
    <property type="entry name" value="GAT_dom"/>
</dbReference>
<dbReference type="GO" id="GO:0043130">
    <property type="term" value="F:ubiquitin binding"/>
    <property type="evidence" value="ECO:0007669"/>
    <property type="project" value="InterPro"/>
</dbReference>
<dbReference type="GO" id="GO:0030276">
    <property type="term" value="F:clathrin binding"/>
    <property type="evidence" value="ECO:0007669"/>
    <property type="project" value="TreeGrafter"/>
</dbReference>
<evidence type="ECO:0000256" key="2">
    <source>
        <dbReference type="ARBA" id="ARBA00022448"/>
    </source>
</evidence>
<dbReference type="InParanoid" id="E0VR17"/>
<dbReference type="GeneID" id="8237566"/>
<accession>E0VR17</accession>
<dbReference type="Gene3D" id="1.25.40.90">
    <property type="match status" value="1"/>
</dbReference>
<evidence type="ECO:0000256" key="4">
    <source>
        <dbReference type="SAM" id="MobiDB-lite"/>
    </source>
</evidence>
<organism>
    <name type="scientific">Pediculus humanus subsp. corporis</name>
    <name type="common">Body louse</name>
    <dbReference type="NCBI Taxonomy" id="121224"/>
    <lineage>
        <taxon>Eukaryota</taxon>
        <taxon>Metazoa</taxon>
        <taxon>Ecdysozoa</taxon>
        <taxon>Arthropoda</taxon>
        <taxon>Hexapoda</taxon>
        <taxon>Insecta</taxon>
        <taxon>Pterygota</taxon>
        <taxon>Neoptera</taxon>
        <taxon>Paraneoptera</taxon>
        <taxon>Psocodea</taxon>
        <taxon>Troctomorpha</taxon>
        <taxon>Phthiraptera</taxon>
        <taxon>Anoplura</taxon>
        <taxon>Pediculidae</taxon>
        <taxon>Pediculus</taxon>
    </lineage>
</organism>
<dbReference type="CDD" id="cd03565">
    <property type="entry name" value="VHS_Tom1_like"/>
    <property type="match status" value="1"/>
</dbReference>
<dbReference type="HOGENOM" id="CLU_043812_3_0_1"/>
<dbReference type="SMART" id="SM00288">
    <property type="entry name" value="VHS"/>
    <property type="match status" value="1"/>
</dbReference>
<dbReference type="GO" id="GO:0007165">
    <property type="term" value="P:signal transduction"/>
    <property type="evidence" value="ECO:0007669"/>
    <property type="project" value="TreeGrafter"/>
</dbReference>
<dbReference type="RefSeq" id="XP_002428561.1">
    <property type="nucleotide sequence ID" value="XM_002428516.1"/>
</dbReference>
<dbReference type="SUPFAM" id="SSF48464">
    <property type="entry name" value="ENTH/VHS domain"/>
    <property type="match status" value="1"/>
</dbReference>
<dbReference type="EMBL" id="DS235442">
    <property type="protein sequence ID" value="EEB15823.1"/>
    <property type="molecule type" value="Genomic_DNA"/>
</dbReference>
<dbReference type="SUPFAM" id="SSF89009">
    <property type="entry name" value="GAT-like domain"/>
    <property type="match status" value="1"/>
</dbReference>
<evidence type="ECO:0008006" key="10">
    <source>
        <dbReference type="Google" id="ProtNLM"/>
    </source>
</evidence>
<reference evidence="8" key="3">
    <citation type="submission" date="2021-02" db="UniProtKB">
        <authorList>
            <consortium name="EnsemblMetazoa"/>
        </authorList>
    </citation>
    <scope>IDENTIFICATION</scope>
    <source>
        <strain evidence="8">USDA</strain>
    </source>
</reference>
<dbReference type="InterPro" id="IPR014645">
    <property type="entry name" value="TOM1"/>
</dbReference>
<dbReference type="Pfam" id="PF03127">
    <property type="entry name" value="GAT"/>
    <property type="match status" value="1"/>
</dbReference>
<reference evidence="7" key="1">
    <citation type="submission" date="2007-04" db="EMBL/GenBank/DDBJ databases">
        <title>Annotation of Pediculus humanus corporis strain USDA.</title>
        <authorList>
            <person name="Kirkness E."/>
            <person name="Hannick L."/>
            <person name="Hass B."/>
            <person name="Bruggner R."/>
            <person name="Lawson D."/>
            <person name="Bidwell S."/>
            <person name="Joardar V."/>
            <person name="Caler E."/>
            <person name="Walenz B."/>
            <person name="Inman J."/>
            <person name="Schobel S."/>
            <person name="Galinsky K."/>
            <person name="Amedeo P."/>
            <person name="Strausberg R."/>
        </authorList>
    </citation>
    <scope>NUCLEOTIDE SEQUENCE</scope>
    <source>
        <strain evidence="7">USDA</strain>
    </source>
</reference>
<dbReference type="FunCoup" id="E0VR17">
    <property type="interactions" value="648"/>
</dbReference>
<name>E0VR17_PEDHC</name>
<proteinExistence type="inferred from homology"/>
<dbReference type="CTD" id="8237566"/>
<keyword evidence="9" id="KW-1185">Reference proteome</keyword>
<reference evidence="7" key="2">
    <citation type="submission" date="2007-04" db="EMBL/GenBank/DDBJ databases">
        <title>The genome of the human body louse.</title>
        <authorList>
            <consortium name="The Human Body Louse Genome Consortium"/>
            <person name="Kirkness E."/>
            <person name="Walenz B."/>
            <person name="Hass B."/>
            <person name="Bruggner R."/>
            <person name="Strausberg R."/>
        </authorList>
    </citation>
    <scope>NUCLEOTIDE SEQUENCE</scope>
    <source>
        <strain evidence="7">USDA</strain>
    </source>
</reference>
<feature type="region of interest" description="Disordered" evidence="4">
    <location>
        <begin position="427"/>
        <end position="459"/>
    </location>
</feature>
<dbReference type="eggNOG" id="KOG1087">
    <property type="taxonomic scope" value="Eukaryota"/>
</dbReference>
<dbReference type="PROSITE" id="PS50909">
    <property type="entry name" value="GAT"/>
    <property type="match status" value="1"/>
</dbReference>
<dbReference type="GO" id="GO:0016020">
    <property type="term" value="C:membrane"/>
    <property type="evidence" value="ECO:0007669"/>
    <property type="project" value="TreeGrafter"/>
</dbReference>
<dbReference type="EnsemblMetazoa" id="PHUM390780-RA">
    <property type="protein sequence ID" value="PHUM390780-PA"/>
    <property type="gene ID" value="PHUM390780"/>
</dbReference>
<dbReference type="InterPro" id="IPR002014">
    <property type="entry name" value="VHS_dom"/>
</dbReference>
<dbReference type="CDD" id="cd14233">
    <property type="entry name" value="GAT_TOM1_like"/>
    <property type="match status" value="1"/>
</dbReference>
<evidence type="ECO:0000313" key="9">
    <source>
        <dbReference type="Proteomes" id="UP000009046"/>
    </source>
</evidence>
<dbReference type="PANTHER" id="PTHR13856">
    <property type="entry name" value="VHS DOMAIN CONTAINING PROTEIN FAMILY"/>
    <property type="match status" value="1"/>
</dbReference>
<dbReference type="PROSITE" id="PS50179">
    <property type="entry name" value="VHS"/>
    <property type="match status" value="1"/>
</dbReference>
<dbReference type="VEuPathDB" id="VectorBase:PHUM390780"/>
<keyword evidence="2" id="KW-0813">Transport</keyword>
<evidence type="ECO:0000256" key="1">
    <source>
        <dbReference type="ARBA" id="ARBA00007708"/>
    </source>
</evidence>
<evidence type="ECO:0000256" key="3">
    <source>
        <dbReference type="ARBA" id="ARBA00022927"/>
    </source>
</evidence>
<keyword evidence="3" id="KW-0653">Protein transport</keyword>
<evidence type="ECO:0000313" key="7">
    <source>
        <dbReference type="EMBL" id="EEB15823.1"/>
    </source>
</evidence>
<feature type="compositionally biased region" description="Low complexity" evidence="4">
    <location>
        <begin position="180"/>
        <end position="194"/>
    </location>
</feature>
<dbReference type="PANTHER" id="PTHR13856:SF137">
    <property type="entry name" value="GH05942P"/>
    <property type="match status" value="1"/>
</dbReference>
<evidence type="ECO:0000313" key="8">
    <source>
        <dbReference type="EnsemblMetazoa" id="PHUM390780-PA"/>
    </source>
</evidence>
<dbReference type="OMA" id="YVERCCH"/>
<feature type="region of interest" description="Disordered" evidence="4">
    <location>
        <begin position="174"/>
        <end position="194"/>
    </location>
</feature>
<feature type="compositionally biased region" description="Low complexity" evidence="4">
    <location>
        <begin position="437"/>
        <end position="448"/>
    </location>
</feature>
<dbReference type="Gene3D" id="1.20.58.160">
    <property type="match status" value="1"/>
</dbReference>
<gene>
    <name evidence="8" type="primary">8237566</name>
    <name evidence="7" type="ORF">Phum_PHUM390780</name>
</gene>
<dbReference type="KEGG" id="phu:Phum_PHUM390780"/>
<sequence>MALFFGGNPFASPVGKKIATESSLPSENWALNMEICDLINETEDGPKDAIKAIRKRLNQNASRNFQTTMYTLTVLETCVKNCQKKFHVLVCQKDFIQELVKLIGPKNDPPAELQQKILSLIQCWADAFKHQPELNGVVQVFNELKQKGLEFPMADAEATALIHTPKMYAAEESTVPKMTSNENSSSNQSESLSSNQLGKLMSELRVVEGNMTVLSEMLGELVPGNEPPSDLELLKELYSTCQAMQERIVELISQISNDDITAELLRVNDGLNNLFLRYGRYEKNRKSIINDKKTAEGPLIDLNDTGSEDVNPIVNQLSSLSVNSSTSSFTVPKTLLPQESMVGNKDKTFKSLAQNNNLTDALIKTDHASDEMSKDFANLSNNTSGANYSSRSPNMHLDQDFDEVANWLGEKQEESLTSSEFEKFLAERAAAADNLPSESDSNNTSSSSRKQNKDSMFIL</sequence>
<dbReference type="AlphaFoldDB" id="E0VR17"/>